<name>A0A2V2W3P6_TRYCR</name>
<protein>
    <submittedName>
        <fullName evidence="2">Uncharacterized protein</fullName>
    </submittedName>
</protein>
<evidence type="ECO:0000256" key="1">
    <source>
        <dbReference type="SAM" id="MobiDB-lite"/>
    </source>
</evidence>
<gene>
    <name evidence="2" type="ORF">C4B63_2g393</name>
</gene>
<feature type="compositionally biased region" description="Polar residues" evidence="1">
    <location>
        <begin position="277"/>
        <end position="291"/>
    </location>
</feature>
<dbReference type="VEuPathDB" id="TriTrypDB:BCY84_14558"/>
<feature type="region of interest" description="Disordered" evidence="1">
    <location>
        <begin position="129"/>
        <end position="152"/>
    </location>
</feature>
<feature type="region of interest" description="Disordered" evidence="1">
    <location>
        <begin position="1"/>
        <end position="27"/>
    </location>
</feature>
<reference evidence="2 3" key="1">
    <citation type="journal article" date="2018" name="Microb. Genom.">
        <title>Expanding an expanded genome: long-read sequencing of Trypanosoma cruzi.</title>
        <authorList>
            <person name="Berna L."/>
            <person name="Rodriguez M."/>
            <person name="Chiribao M.L."/>
            <person name="Parodi-Talice A."/>
            <person name="Pita S."/>
            <person name="Rijo G."/>
            <person name="Alvarez-Valin F."/>
            <person name="Robello C."/>
        </authorList>
    </citation>
    <scope>NUCLEOTIDE SEQUENCE [LARGE SCALE GENOMIC DNA]</scope>
    <source>
        <strain evidence="2 3">Dm28c</strain>
    </source>
</reference>
<dbReference type="VEuPathDB" id="TriTrypDB:TCSYLVIO_005603"/>
<dbReference type="VEuPathDB" id="TriTrypDB:TcCL_NonESM13107"/>
<proteinExistence type="predicted"/>
<dbReference type="VEuPathDB" id="TriTrypDB:C3747_1g430"/>
<accession>A0A2V2W3P6</accession>
<dbReference type="VEuPathDB" id="TriTrypDB:TCDM_01608"/>
<dbReference type="VEuPathDB" id="TriTrypDB:TcCLB.419469.30"/>
<organism evidence="2 3">
    <name type="scientific">Trypanosoma cruzi</name>
    <dbReference type="NCBI Taxonomy" id="5693"/>
    <lineage>
        <taxon>Eukaryota</taxon>
        <taxon>Discoba</taxon>
        <taxon>Euglenozoa</taxon>
        <taxon>Kinetoplastea</taxon>
        <taxon>Metakinetoplastina</taxon>
        <taxon>Trypanosomatida</taxon>
        <taxon>Trypanosomatidae</taxon>
        <taxon>Trypanosoma</taxon>
        <taxon>Schizotrypanum</taxon>
    </lineage>
</organism>
<dbReference type="Proteomes" id="UP000246121">
    <property type="component" value="Unassembled WGS sequence"/>
</dbReference>
<evidence type="ECO:0000313" key="3">
    <source>
        <dbReference type="Proteomes" id="UP000246121"/>
    </source>
</evidence>
<feature type="region of interest" description="Disordered" evidence="1">
    <location>
        <begin position="277"/>
        <end position="297"/>
    </location>
</feature>
<dbReference type="VEuPathDB" id="TriTrypDB:C4B63_2g393"/>
<dbReference type="VEuPathDB" id="TriTrypDB:TcG_06772"/>
<dbReference type="VEuPathDB" id="TriTrypDB:TcBrA4_0059160"/>
<evidence type="ECO:0000313" key="2">
    <source>
        <dbReference type="EMBL" id="PWV02717.1"/>
    </source>
</evidence>
<feature type="compositionally biased region" description="Gly residues" evidence="1">
    <location>
        <begin position="1"/>
        <end position="10"/>
    </location>
</feature>
<feature type="region of interest" description="Disordered" evidence="1">
    <location>
        <begin position="481"/>
        <end position="506"/>
    </location>
</feature>
<sequence length="601" mass="64219">MLFRDCGGGAHSSADSDEYSSSGGSLASSESYATRAFENRMKMILGSVPTQEFEAQDGCDLLSCMRPMKDGNSHEGGERTCASAEGTGDDHVLCLTSEEEEYFGALMQGIDKMAKLDTEFYEYPSPEYFKTHPPKQGLTEEESAESGSTSTHHGTKIFIGGLRFEVVQVGRHMISWIFEVACGVRLSPSSILVHRRSKGGRSGSPTGCASVFVPTEQEVERLLAMNQRIFCGEKGVHVAASAERMSELILSKAVVDFTDGRARGPTHPVIIERAYGTSGQHGARSSTNATPRSEKLPSCPPPPYDIVPLGPSSVKSALQPCSNASSMRSNFSAPAVTNTVTVGDEQPGKTRLLAPANEPIYHLYPGAAEVNKLMLHTSSELQRAAALFVGGFSAETEREFVAWVFSLMCVPVHPTNVLPYVDSQSGAGAGCVLVRVEEQDVTKAMSWNKRVVCDARGAYFMASQRAVVALLAARDKASGPARPLAIRRKDGGRGVPNTTVPGPMAPPPPLPPPFPGAWDPTQSAVTAWRRTGSSPRPPPPPYMQSVIIGNQTYQLPPGASIQLQVVPVITGPNISAGSVPLQSTALSMYQPMPPPPPPPLR</sequence>
<comment type="caution">
    <text evidence="2">The sequence shown here is derived from an EMBL/GenBank/DDBJ whole genome shotgun (WGS) entry which is preliminary data.</text>
</comment>
<dbReference type="AlphaFoldDB" id="A0A2V2W3P6"/>
<dbReference type="VEuPathDB" id="TriTrypDB:TcYC6_0072330"/>
<dbReference type="VEuPathDB" id="TriTrypDB:Tc_MARK_4228"/>
<dbReference type="VEuPathDB" id="TriTrypDB:TcCLB.507771.20"/>
<dbReference type="EMBL" id="PRFA01000002">
    <property type="protein sequence ID" value="PWV02717.1"/>
    <property type="molecule type" value="Genomic_DNA"/>
</dbReference>
<dbReference type="VEuPathDB" id="TriTrypDB:ECC02_002731"/>